<evidence type="ECO:0000313" key="1">
    <source>
        <dbReference type="EMBL" id="MDT9609161.1"/>
    </source>
</evidence>
<comment type="caution">
    <text evidence="1">The sequence shown here is derived from an EMBL/GenBank/DDBJ whole genome shotgun (WGS) entry which is preliminary data.</text>
</comment>
<gene>
    <name evidence="1" type="ORF">RON39_03320</name>
</gene>
<organism evidence="1 2">
    <name type="scientific">Lactobacillus crispatus</name>
    <dbReference type="NCBI Taxonomy" id="47770"/>
    <lineage>
        <taxon>Bacteria</taxon>
        <taxon>Bacillati</taxon>
        <taxon>Bacillota</taxon>
        <taxon>Bacilli</taxon>
        <taxon>Lactobacillales</taxon>
        <taxon>Lactobacillaceae</taxon>
        <taxon>Lactobacillus</taxon>
    </lineage>
</organism>
<dbReference type="Proteomes" id="UP001253287">
    <property type="component" value="Unassembled WGS sequence"/>
</dbReference>
<proteinExistence type="predicted"/>
<protein>
    <submittedName>
        <fullName evidence="1">Uncharacterized protein</fullName>
    </submittedName>
</protein>
<dbReference type="AlphaFoldDB" id="A0AAW8WLH2"/>
<evidence type="ECO:0000313" key="2">
    <source>
        <dbReference type="Proteomes" id="UP001253287"/>
    </source>
</evidence>
<accession>A0AAW8WLH2</accession>
<name>A0AAW8WLH2_9LACO</name>
<dbReference type="EMBL" id="JAVTXN010000011">
    <property type="protein sequence ID" value="MDT9609161.1"/>
    <property type="molecule type" value="Genomic_DNA"/>
</dbReference>
<reference evidence="1" key="1">
    <citation type="submission" date="2023-08" db="EMBL/GenBank/DDBJ databases">
        <title>Lactobacillus from the Female Urinary Tract.</title>
        <authorList>
            <person name="Stegman N."/>
            <person name="Jackson B."/>
            <person name="Steiling M."/>
            <person name="Sedano C."/>
            <person name="Wolfe A."/>
            <person name="Putonti C."/>
        </authorList>
    </citation>
    <scope>NUCLEOTIDE SEQUENCE</scope>
    <source>
        <strain evidence="1">UMB5661</strain>
    </source>
</reference>
<dbReference type="RefSeq" id="WP_256121954.1">
    <property type="nucleotide sequence ID" value="NZ_CP061005.1"/>
</dbReference>
<sequence length="40" mass="4560">MFENEKNVKNSETNLHFGTKKVSVSSMVSMLEADGWNLEK</sequence>